<dbReference type="Gene3D" id="3.40.50.300">
    <property type="entry name" value="P-loop containing nucleotide triphosphate hydrolases"/>
    <property type="match status" value="1"/>
</dbReference>
<dbReference type="InterPro" id="IPR027417">
    <property type="entry name" value="P-loop_NTPase"/>
</dbReference>
<gene>
    <name evidence="2" type="ORF">DWW10_04240</name>
</gene>
<accession>A0A412YIQ3</accession>
<evidence type="ECO:0000313" key="2">
    <source>
        <dbReference type="EMBL" id="RGV57265.1"/>
    </source>
</evidence>
<evidence type="ECO:0000259" key="1">
    <source>
        <dbReference type="Pfam" id="PF00004"/>
    </source>
</evidence>
<proteinExistence type="predicted"/>
<evidence type="ECO:0000313" key="3">
    <source>
        <dbReference type="Proteomes" id="UP000283850"/>
    </source>
</evidence>
<sequence length="1532" mass="178920">MKRNYIHMKKMKPTWDSFCAKYQGEALQRERFEDLSRALFCERYGIKYGIFQCINHAGNETDPIAVGGELIGFSAKYFKNAIDPDQINHSLQVAHERYPSQTVQIIYCNKTFGNSTNSSRTTMTRKQQLVVDKAKSLGMKIEWVTDNMILDSVMQVDWIYDYFFAYDSELELTIKRENSNADSVFSPIRTEILSDKYTIRIDYSIQVDKIKDAINNNTHLVIYGEGGCGKTALMKSVWQEIKDEIPVCIRKAQDIKASNLDNLFVAGVDNFFKSYDNCDNKVFIIDSAERIQGLEDISVFESLLSQLVKHKWTIVFTVRSSYMQTLQDDLRFTYFLKTSLISIDSLTQESLSDLSKQYGFELPDNDAFCERLNTLFYLNLYLQSYDSIDRKGSYSNFANLIWQNKIGGKSIKCGISIKRSNTFESFIEKRIERDSFYLSDRFFDPEAIQNLLDDEVLGRNDNGIFITHDIYEEWGLNKIIDRRWAERKSILAFFENLGTSFLVRKSFRLWLTAIIDSDESVIHDILNHALDDSISQIWRDEIVVGIMQSSFAGNFLSKVKSELFTNDAKLLNRIIFLLRIACKKLKTTFTSEGYDYPIYTPYGSGWSAIIHLLFENEVEAVPVRHKYQILKEWAECNPTGNTTREAGLMALVMWQKGETGEFDYYDHSIIEILCNITINSAKEIKEELHAIVEKIIVNKWNSHRDPYYELFHYVLSKPQFSFNLIAVIPDDIISIIDLFWTYIKVDPNDEFEWRSYSHSKNNHYGLNHEELEYRYGPAYAFQTPIYPLLFFHYWRTVEYIVSFTNRIIDYILKNGESHEQLTEVAVYMGDEQTIQYGNYALWGLYRGAVHITFPDVLESMHMALEKVLLEFSDDEKYDKIVSSTLNYLLKNSKSVSLTAIVSSIVFSHPEKYWRYAVDLFRSVEFFHWDSIRLSDENQLSWFYGMAGMLSKEAAKERFATLKQKFRHKCLESLCTEMQYSLLKGHSDEDFKLVVKTISSVLDNHYEKAKLLYGEDKKIVEILLHRIDRRKHSPKVTQIGGNQLMIELNPQLPEELKQYSEDSIQTINNSMKYSYLITWCQMKLEGKSESSVYKRYEDNPLNAITDSKEILKEIASGRQLMPMDLYAPNNAAGVLISFYDDMLNQEDALFCKEIIDNIISVAISGNYYAQMSDGLEASIHAVPNLIRMYPDEKVEYIERLSKVLCVQQDLGAYKRVCDYVIEAITQKGDNDLLNLVIGYYLRTAIKQDYLIDKASPLSESMLTELEKLDIESAEVMLELIQNKPEDKLFQKIVLRLMPYFAQTTMQEDYHNAYHPRYDRHWNLYKAIAHYVLCQEIHHVEQFISPCFKYLDGGSNAVYFVRAFVHEENIMNRPNIFWKVWELLFDNVMSNDKYCDEMTITYLLADQLSMPETKEWHSFNDSNFWLYDKAVVNYGNNPSVVFSISKSLNYIAAKYPEKGIDWLFEIMSTHSDIDLGRHANNIVFYLERFMNSYVRSKRQVIRQNRELRKKIVCILTFMVERSSVQAYMLRDMIA</sequence>
<protein>
    <submittedName>
        <fullName evidence="2">AAA family ATPase</fullName>
    </submittedName>
</protein>
<dbReference type="GO" id="GO:0016887">
    <property type="term" value="F:ATP hydrolysis activity"/>
    <property type="evidence" value="ECO:0007669"/>
    <property type="project" value="InterPro"/>
</dbReference>
<dbReference type="SUPFAM" id="SSF52540">
    <property type="entry name" value="P-loop containing nucleoside triphosphate hydrolases"/>
    <property type="match status" value="1"/>
</dbReference>
<dbReference type="GO" id="GO:0005524">
    <property type="term" value="F:ATP binding"/>
    <property type="evidence" value="ECO:0007669"/>
    <property type="project" value="InterPro"/>
</dbReference>
<dbReference type="EMBL" id="QRZF01000002">
    <property type="protein sequence ID" value="RGV57265.1"/>
    <property type="molecule type" value="Genomic_DNA"/>
</dbReference>
<dbReference type="Pfam" id="PF00004">
    <property type="entry name" value="AAA"/>
    <property type="match status" value="1"/>
</dbReference>
<name>A0A412YIQ3_9BACE</name>
<feature type="domain" description="ATPase AAA-type core" evidence="1">
    <location>
        <begin position="221"/>
        <end position="331"/>
    </location>
</feature>
<comment type="caution">
    <text evidence="2">The sequence shown here is derived from an EMBL/GenBank/DDBJ whole genome shotgun (WGS) entry which is preliminary data.</text>
</comment>
<organism evidence="2 3">
    <name type="scientific">Bacteroides intestinalis</name>
    <dbReference type="NCBI Taxonomy" id="329854"/>
    <lineage>
        <taxon>Bacteria</taxon>
        <taxon>Pseudomonadati</taxon>
        <taxon>Bacteroidota</taxon>
        <taxon>Bacteroidia</taxon>
        <taxon>Bacteroidales</taxon>
        <taxon>Bacteroidaceae</taxon>
        <taxon>Bacteroides</taxon>
    </lineage>
</organism>
<dbReference type="Proteomes" id="UP000283850">
    <property type="component" value="Unassembled WGS sequence"/>
</dbReference>
<reference evidence="2 3" key="1">
    <citation type="submission" date="2018-08" db="EMBL/GenBank/DDBJ databases">
        <title>A genome reference for cultivated species of the human gut microbiota.</title>
        <authorList>
            <person name="Zou Y."/>
            <person name="Xue W."/>
            <person name="Luo G."/>
        </authorList>
    </citation>
    <scope>NUCLEOTIDE SEQUENCE [LARGE SCALE GENOMIC DNA]</scope>
    <source>
        <strain evidence="2 3">AF14-32</strain>
    </source>
</reference>
<dbReference type="InterPro" id="IPR003959">
    <property type="entry name" value="ATPase_AAA_core"/>
</dbReference>